<feature type="compositionally biased region" description="Basic and acidic residues" evidence="2">
    <location>
        <begin position="1102"/>
        <end position="1116"/>
    </location>
</feature>
<dbReference type="InterPro" id="IPR036872">
    <property type="entry name" value="CH_dom_sf"/>
</dbReference>
<dbReference type="Proteomes" id="UP000694865">
    <property type="component" value="Unplaced"/>
</dbReference>
<organism evidence="3 4">
    <name type="scientific">Saccoglossus kowalevskii</name>
    <name type="common">Acorn worm</name>
    <dbReference type="NCBI Taxonomy" id="10224"/>
    <lineage>
        <taxon>Eukaryota</taxon>
        <taxon>Metazoa</taxon>
        <taxon>Hemichordata</taxon>
        <taxon>Enteropneusta</taxon>
        <taxon>Harrimaniidae</taxon>
        <taxon>Saccoglossus</taxon>
    </lineage>
</organism>
<keyword evidence="3" id="KW-1185">Reference proteome</keyword>
<keyword evidence="1" id="KW-0175">Coiled coil</keyword>
<name>A0ABM0H1R3_SACKO</name>
<dbReference type="RefSeq" id="XP_002742286.1">
    <property type="nucleotide sequence ID" value="XM_002742240.2"/>
</dbReference>
<dbReference type="GeneID" id="100370042"/>
<dbReference type="SUPFAM" id="SSF116907">
    <property type="entry name" value="Hook domain"/>
    <property type="match status" value="1"/>
</dbReference>
<evidence type="ECO:0000256" key="2">
    <source>
        <dbReference type="SAM" id="MobiDB-lite"/>
    </source>
</evidence>
<evidence type="ECO:0000313" key="4">
    <source>
        <dbReference type="RefSeq" id="XP_002742286.1"/>
    </source>
</evidence>
<protein>
    <submittedName>
        <fullName evidence="4">Nuclear mitotic apparatus protein 1-like</fullName>
    </submittedName>
</protein>
<evidence type="ECO:0000256" key="1">
    <source>
        <dbReference type="SAM" id="Coils"/>
    </source>
</evidence>
<sequence length="1228" mass="141730">MTRGTIIGILRKTRGTILGILRKTHSTILGILRKTRGTIPGILRKTRGTILGILRKTRGTILGILRKARGTILGILRKARGTILGLLRKTRGIILRILRKARGTILGLLRKTRGIILRILRKTRGTILGILRKARGTILGILRKARGTILGLLRKARGTILGILRKTRGTILGILRKARGTILGILRKARGTILGILRKTRGAILKRILRKTRCYSDQKPQISWSRIFFEQAEREIGKVCALLVCQSVECEKKGEFVQVILGLDEESQMNMKHIIEFILVESPATGLRPDFADVLDLPCHDEASSNGLDTSLFVGMKLTFANTPSPHTSDSVAVDLQQQQQQPLPPPFRLVTRCAATQQYYSNSPTKQFLNSPQVGTKIALRENKKQMEKLTRDLRTEMFLRQEREQELEENKKYLIEKDCKIDQLKSEVKGLQHLRFVEDDLKTSKLAVKEAQDEIAKFTMITKHNEALQIENSQLQKRLTEETYHHDQLRLECERNKQSILDIIKEKDELQSLKEERENALKDEIQQLEERICQQATEEVQRGESLGFILEKRVSDLESEKENLEKQRKEQYTALCEQKENEISTMKAAYENKLIKFRTTLAELASEKQCVENQLCEKEVVLNSKIVELQNHLAAEREQNQNKMSVMEASYERKLAEVRTQITGLQKDYDAETQNKRSLTKEFHCRLRDISQQQQQIMETTRQEKNKYEKDLAEKNKKIVEMEKTQKEHDLQECCLKEKIDKLSKQQENEINHLKLKYTKEIGQKDSEIVSLRMKYNERVKENDELKQTIEMAQSEMGRFNRYKAETDKKLQESDSRGDLYKTKLQKLVNQYTILQTKHESHCGETNSKLRRHEREKLDLSTQLQSLQNEHKMLKEMLKTLEVEITNVTHKFSEEQKTNDILKHRLRCLEVQFRHGDRELIKANEASSSHYLAENSDTSMLDDTLIRQDSLEPDDHTLCLSDLEISQMSRRSKPSNLETNQFSSRESLTSINSKRASTIFEITMTRKTSLEDDTISDKDESFEFGHHVIPTLKSSPSCTLDAVNKQTTGRAGFVLMGGCEDEPEHFDWNRVSEMQRRNTLCPPHLRTAYPIETQHATPTKVEENALKNKTDQEKVRKRKAVVSDDKNHGARRRLRSSVSQRPNKTRRVTPRKSTSAQKETVRINKECTAFDVGFTPLKDKQNRKSLRVAKNDNRKETCESTAFSIGFTPIKKRKAKLTKQKKETDI</sequence>
<feature type="coiled-coil region" evidence="1">
    <location>
        <begin position="650"/>
        <end position="798"/>
    </location>
</feature>
<gene>
    <name evidence="4" type="primary">LOC100370042</name>
</gene>
<dbReference type="Gene3D" id="1.10.418.10">
    <property type="entry name" value="Calponin-like domain"/>
    <property type="match status" value="1"/>
</dbReference>
<evidence type="ECO:0000313" key="3">
    <source>
        <dbReference type="Proteomes" id="UP000694865"/>
    </source>
</evidence>
<accession>A0ABM0H1R3</accession>
<feature type="coiled-coil region" evidence="1">
    <location>
        <begin position="852"/>
        <end position="886"/>
    </location>
</feature>
<reference evidence="4" key="1">
    <citation type="submission" date="2025-08" db="UniProtKB">
        <authorList>
            <consortium name="RefSeq"/>
        </authorList>
    </citation>
    <scope>IDENTIFICATION</scope>
    <source>
        <tissue evidence="4">Testes</tissue>
    </source>
</reference>
<feature type="coiled-coil region" evidence="1">
    <location>
        <begin position="498"/>
        <end position="609"/>
    </location>
</feature>
<feature type="region of interest" description="Disordered" evidence="2">
    <location>
        <begin position="1095"/>
        <end position="1162"/>
    </location>
</feature>
<proteinExistence type="predicted"/>